<dbReference type="PROSITE" id="PS50850">
    <property type="entry name" value="MFS"/>
    <property type="match status" value="1"/>
</dbReference>
<dbReference type="FunFam" id="1.20.1250.20:FF:000055">
    <property type="entry name" value="Facilitated trehalose transporter Tret1-2 homolog"/>
    <property type="match status" value="1"/>
</dbReference>
<dbReference type="EMBL" id="JAPWTK010000325">
    <property type="protein sequence ID" value="KAJ8942452.1"/>
    <property type="molecule type" value="Genomic_DNA"/>
</dbReference>
<evidence type="ECO:0000313" key="12">
    <source>
        <dbReference type="Proteomes" id="UP001162162"/>
    </source>
</evidence>
<evidence type="ECO:0000256" key="1">
    <source>
        <dbReference type="ARBA" id="ARBA00004651"/>
    </source>
</evidence>
<dbReference type="PANTHER" id="PTHR48021:SF47">
    <property type="entry name" value="GH17672P"/>
    <property type="match status" value="1"/>
</dbReference>
<keyword evidence="8" id="KW-0813">Transport</keyword>
<keyword evidence="6" id="KW-0325">Glycoprotein</keyword>
<gene>
    <name evidence="11" type="ORF">NQ318_002665</name>
</gene>
<dbReference type="Proteomes" id="UP001162162">
    <property type="component" value="Unassembled WGS sequence"/>
</dbReference>
<accession>A0AAV8XTM6</accession>
<feature type="transmembrane region" description="Helical" evidence="9">
    <location>
        <begin position="53"/>
        <end position="72"/>
    </location>
</feature>
<keyword evidence="12" id="KW-1185">Reference proteome</keyword>
<dbReference type="InterPro" id="IPR050549">
    <property type="entry name" value="MFS_Trehalose_Transporter"/>
</dbReference>
<sequence>MYPKLHSNDSSINPIGRPITDNEDSLLGSLVTIGAMFGPFPFSFIAGKFGRKIGLLCVAIPHIISYITMAFAKNIYLFFFGRVFGGLALGGGYSLLPMYIAEISRDSNRGTMSLTLTVFWAIGNFIPYAIGPYLSVMWFNIILAFIPIAFFIIFTSIGTETPYYLVEAHKTDQAETSLMKLRNAEKDGIQKELESIKAHLKSDEDGHLSDILKRSELRKALIICVILVVSQELSGFCSITFYMQPIFEAAGTNLSADTSALIVGVGMLVSSFISPFLADRLGRRILLVVSCSGMCIALFLLGTFFYILDSTDFSTDPINWLPIFSLLLFIFSFNFGLCTVPWTLCSELFPNNVKGIAASIQTSTCWLSSFIITFSFNHMNAGMGRAGSFWFFSASSLASTIFCVIFVPETKGKSFSEIQDMLRYGSRKMSLISNGNPEMKASNVWSTENSVK</sequence>
<keyword evidence="3 9" id="KW-0812">Transmembrane</keyword>
<feature type="transmembrane region" description="Helical" evidence="9">
    <location>
        <begin position="285"/>
        <end position="308"/>
    </location>
</feature>
<evidence type="ECO:0000256" key="9">
    <source>
        <dbReference type="SAM" id="Phobius"/>
    </source>
</evidence>
<evidence type="ECO:0000256" key="2">
    <source>
        <dbReference type="ARBA" id="ARBA00022475"/>
    </source>
</evidence>
<feature type="transmembrane region" description="Helical" evidence="9">
    <location>
        <begin position="356"/>
        <end position="376"/>
    </location>
</feature>
<dbReference type="GO" id="GO:0022857">
    <property type="term" value="F:transmembrane transporter activity"/>
    <property type="evidence" value="ECO:0007669"/>
    <property type="project" value="InterPro"/>
</dbReference>
<comment type="similarity">
    <text evidence="7">Belongs to the major facilitator superfamily. Sugar transporter (TC 2.A.1.1) family. Trehalose transporter subfamily.</text>
</comment>
<dbReference type="AlphaFoldDB" id="A0AAV8XTM6"/>
<evidence type="ECO:0000256" key="6">
    <source>
        <dbReference type="ARBA" id="ARBA00023180"/>
    </source>
</evidence>
<evidence type="ECO:0000313" key="11">
    <source>
        <dbReference type="EMBL" id="KAJ8942452.1"/>
    </source>
</evidence>
<feature type="transmembrane region" description="Helical" evidence="9">
    <location>
        <begin position="320"/>
        <end position="344"/>
    </location>
</feature>
<dbReference type="InterPro" id="IPR005828">
    <property type="entry name" value="MFS_sugar_transport-like"/>
</dbReference>
<feature type="transmembrane region" description="Helical" evidence="9">
    <location>
        <begin position="220"/>
        <end position="243"/>
    </location>
</feature>
<keyword evidence="4 9" id="KW-1133">Transmembrane helix</keyword>
<dbReference type="PROSITE" id="PS00217">
    <property type="entry name" value="SUGAR_TRANSPORT_2"/>
    <property type="match status" value="1"/>
</dbReference>
<dbReference type="InterPro" id="IPR005829">
    <property type="entry name" value="Sugar_transporter_CS"/>
</dbReference>
<dbReference type="PANTHER" id="PTHR48021">
    <property type="match status" value="1"/>
</dbReference>
<dbReference type="InterPro" id="IPR020846">
    <property type="entry name" value="MFS_dom"/>
</dbReference>
<feature type="transmembrane region" description="Helical" evidence="9">
    <location>
        <begin position="388"/>
        <end position="407"/>
    </location>
</feature>
<feature type="transmembrane region" description="Helical" evidence="9">
    <location>
        <begin position="26"/>
        <end position="46"/>
    </location>
</feature>
<proteinExistence type="inferred from homology"/>
<evidence type="ECO:0000256" key="8">
    <source>
        <dbReference type="RuleBase" id="RU003346"/>
    </source>
</evidence>
<evidence type="ECO:0000256" key="4">
    <source>
        <dbReference type="ARBA" id="ARBA00022989"/>
    </source>
</evidence>
<evidence type="ECO:0000259" key="10">
    <source>
        <dbReference type="PROSITE" id="PS50850"/>
    </source>
</evidence>
<dbReference type="SUPFAM" id="SSF103473">
    <property type="entry name" value="MFS general substrate transporter"/>
    <property type="match status" value="1"/>
</dbReference>
<evidence type="ECO:0000256" key="3">
    <source>
        <dbReference type="ARBA" id="ARBA00022692"/>
    </source>
</evidence>
<feature type="transmembrane region" description="Helical" evidence="9">
    <location>
        <begin position="136"/>
        <end position="154"/>
    </location>
</feature>
<comment type="caution">
    <text evidence="11">The sequence shown here is derived from an EMBL/GenBank/DDBJ whole genome shotgun (WGS) entry which is preliminary data.</text>
</comment>
<keyword evidence="2" id="KW-1003">Cell membrane</keyword>
<evidence type="ECO:0000256" key="5">
    <source>
        <dbReference type="ARBA" id="ARBA00023136"/>
    </source>
</evidence>
<protein>
    <recommendedName>
        <fullName evidence="10">Major facilitator superfamily (MFS) profile domain-containing protein</fullName>
    </recommendedName>
</protein>
<reference evidence="11" key="1">
    <citation type="journal article" date="2023" name="Insect Mol. Biol.">
        <title>Genome sequencing provides insights into the evolution of gene families encoding plant cell wall-degrading enzymes in longhorned beetles.</title>
        <authorList>
            <person name="Shin N.R."/>
            <person name="Okamura Y."/>
            <person name="Kirsch R."/>
            <person name="Pauchet Y."/>
        </authorList>
    </citation>
    <scope>NUCLEOTIDE SEQUENCE</scope>
    <source>
        <strain evidence="11">AMC_N1</strain>
    </source>
</reference>
<evidence type="ECO:0000256" key="7">
    <source>
        <dbReference type="ARBA" id="ARBA00024348"/>
    </source>
</evidence>
<dbReference type="InterPro" id="IPR003663">
    <property type="entry name" value="Sugar/inositol_transpt"/>
</dbReference>
<keyword evidence="5 9" id="KW-0472">Membrane</keyword>
<dbReference type="Gene3D" id="1.20.1250.20">
    <property type="entry name" value="MFS general substrate transporter like domains"/>
    <property type="match status" value="1"/>
</dbReference>
<dbReference type="NCBIfam" id="TIGR00879">
    <property type="entry name" value="SP"/>
    <property type="match status" value="1"/>
</dbReference>
<feature type="transmembrane region" description="Helical" evidence="9">
    <location>
        <begin position="258"/>
        <end position="278"/>
    </location>
</feature>
<dbReference type="Pfam" id="PF00083">
    <property type="entry name" value="Sugar_tr"/>
    <property type="match status" value="1"/>
</dbReference>
<comment type="subcellular location">
    <subcellularLocation>
        <location evidence="1">Cell membrane</location>
        <topology evidence="1">Multi-pass membrane protein</topology>
    </subcellularLocation>
</comment>
<organism evidence="11 12">
    <name type="scientific">Aromia moschata</name>
    <dbReference type="NCBI Taxonomy" id="1265417"/>
    <lineage>
        <taxon>Eukaryota</taxon>
        <taxon>Metazoa</taxon>
        <taxon>Ecdysozoa</taxon>
        <taxon>Arthropoda</taxon>
        <taxon>Hexapoda</taxon>
        <taxon>Insecta</taxon>
        <taxon>Pterygota</taxon>
        <taxon>Neoptera</taxon>
        <taxon>Endopterygota</taxon>
        <taxon>Coleoptera</taxon>
        <taxon>Polyphaga</taxon>
        <taxon>Cucujiformia</taxon>
        <taxon>Chrysomeloidea</taxon>
        <taxon>Cerambycidae</taxon>
        <taxon>Cerambycinae</taxon>
        <taxon>Callichromatini</taxon>
        <taxon>Aromia</taxon>
    </lineage>
</organism>
<name>A0AAV8XTM6_9CUCU</name>
<feature type="transmembrane region" description="Helical" evidence="9">
    <location>
        <begin position="78"/>
        <end position="100"/>
    </location>
</feature>
<dbReference type="GO" id="GO:0005886">
    <property type="term" value="C:plasma membrane"/>
    <property type="evidence" value="ECO:0007669"/>
    <property type="project" value="UniProtKB-SubCell"/>
</dbReference>
<dbReference type="PRINTS" id="PR00171">
    <property type="entry name" value="SUGRTRNSPORT"/>
</dbReference>
<feature type="domain" description="Major facilitator superfamily (MFS) profile" evidence="10">
    <location>
        <begin position="1"/>
        <end position="411"/>
    </location>
</feature>
<feature type="transmembrane region" description="Helical" evidence="9">
    <location>
        <begin position="112"/>
        <end position="130"/>
    </location>
</feature>
<dbReference type="InterPro" id="IPR036259">
    <property type="entry name" value="MFS_trans_sf"/>
</dbReference>